<reference evidence="1" key="1">
    <citation type="submission" date="2021-06" db="EMBL/GenBank/DDBJ databases">
        <title>Complete genome sequence of Nocardioides sp. G188.</title>
        <authorList>
            <person name="Im W.-T."/>
        </authorList>
    </citation>
    <scope>NUCLEOTIDE SEQUENCE</scope>
    <source>
        <strain evidence="1">G188</strain>
    </source>
</reference>
<dbReference type="KEGG" id="nps:KRR39_02095"/>
<gene>
    <name evidence="1" type="ORF">KRR39_02095</name>
</gene>
<organism evidence="1 2">
    <name type="scientific">Nocardioides panacis</name>
    <dbReference type="NCBI Taxonomy" id="2849501"/>
    <lineage>
        <taxon>Bacteria</taxon>
        <taxon>Bacillati</taxon>
        <taxon>Actinomycetota</taxon>
        <taxon>Actinomycetes</taxon>
        <taxon>Propionibacteriales</taxon>
        <taxon>Nocardioidaceae</taxon>
        <taxon>Nocardioides</taxon>
    </lineage>
</organism>
<name>A0A975Y0P2_9ACTN</name>
<dbReference type="AlphaFoldDB" id="A0A975Y0P2"/>
<protein>
    <submittedName>
        <fullName evidence="1">Uncharacterized protein</fullName>
    </submittedName>
</protein>
<keyword evidence="2" id="KW-1185">Reference proteome</keyword>
<dbReference type="EMBL" id="CP077062">
    <property type="protein sequence ID" value="QWZ08676.1"/>
    <property type="molecule type" value="Genomic_DNA"/>
</dbReference>
<proteinExistence type="predicted"/>
<accession>A0A975Y0P2</accession>
<evidence type="ECO:0000313" key="1">
    <source>
        <dbReference type="EMBL" id="QWZ08676.1"/>
    </source>
</evidence>
<sequence>MRAQNLEHTRRSLHGVAELVLAGPQYAASQDIRLRVTPGGFGTVTAPDLRVHGLELVTPKARLPLGGTFAGLARAAGVAARSLRDVYDDGPGVTEDDRLEVEPGAVAVILDAFARADTALRTFAPEQDPVLWPEHFDVGISVDEVDYGVSPGDGHVAEPYAYVAPWSPRSGAFWNTPFGTARPLTELRDVTSLVLFFREGAARAGADPADPAPA</sequence>
<dbReference type="RefSeq" id="WP_216940320.1">
    <property type="nucleotide sequence ID" value="NZ_CP077062.1"/>
</dbReference>
<dbReference type="Proteomes" id="UP000683575">
    <property type="component" value="Chromosome"/>
</dbReference>
<evidence type="ECO:0000313" key="2">
    <source>
        <dbReference type="Proteomes" id="UP000683575"/>
    </source>
</evidence>